<feature type="transmembrane region" description="Helical" evidence="1">
    <location>
        <begin position="325"/>
        <end position="345"/>
    </location>
</feature>
<organism evidence="2 3">
    <name type="scientific">Candidatus Shapirobacteria bacterium CG09_land_8_20_14_0_10_38_17</name>
    <dbReference type="NCBI Taxonomy" id="1974884"/>
    <lineage>
        <taxon>Bacteria</taxon>
        <taxon>Candidatus Shapironibacteriota</taxon>
    </lineage>
</organism>
<feature type="transmembrane region" description="Helical" evidence="1">
    <location>
        <begin position="209"/>
        <end position="228"/>
    </location>
</feature>
<protein>
    <recommendedName>
        <fullName evidence="4">Membrane protein 6-pyruvoyl-tetrahydropterin synthase-related domain-containing protein</fullName>
    </recommendedName>
</protein>
<gene>
    <name evidence="2" type="ORF">COT63_01545</name>
</gene>
<evidence type="ECO:0000313" key="2">
    <source>
        <dbReference type="EMBL" id="PIS15145.1"/>
    </source>
</evidence>
<comment type="caution">
    <text evidence="2">The sequence shown here is derived from an EMBL/GenBank/DDBJ whole genome shotgun (WGS) entry which is preliminary data.</text>
</comment>
<feature type="transmembrane region" description="Helical" evidence="1">
    <location>
        <begin position="432"/>
        <end position="449"/>
    </location>
</feature>
<sequence>MASKLFGSIASWIKEQKFVLLLITISLFLAARNYQPETWLSGWDTLHPEFSFSLYFKRIFFGVWQEHQGLGAVASQAHPAELVRMITYYPLSFFLSPSFLRYSYFFLTLILGPLGVYYFLEKIVIPKNIAKTSRQAASFCGGLLYLLNLGTLQHYYLPLEMFATQYAALGWLFLWVSKFFKGGQKKNLLWLAVTTLLAAPAAHTATLFFAYFLGLSLYVVTLMFFSFSKKNIRKGLAILSVTFLLNCFWLLPNLYFIKSHGQEVVNSKIHRQFSQQAFLTGQKFGTLKNTAFLKNFLFDWGEYDDDKKEFVRVFNEWTPNLKKPIAIITEYSVFFIVALGILISIKKKNKYAIALLPIFLVSFSFITNNIAPTKIIFSFCQEKIPLFKEALRFPFTKFSLLLMFSFAVYFSIALSFIYQFLEKHPFAHQKNIVLLTMLLIFTALGYYMLPALTSHLISPSMKVKFPSEYFESFQWLNQQEKTGRIAPFPLHTFRGWQYYLWGYEGAGFEWFGLSQPLLAREFDRWSPYNENYYWEISYAFYSGNLNLLESVLEKYQVHWLWVDKNIFDPSSAKGTYFDELTKMLSSSSKISLKKEFGKIKIYEVSLKTQYQNFISLSKIPVNISPKYNWNNYDLAYLENEDYLTDPQSPPQAYYPFRSLFTGRSREDLEFSLEDKKDYFLFKAPINQELPNYYLDIPPSYQKELLSVTPYDLSEIQYQSPEIYYNGNVLEVIIPKEEGYFSANIEPANKYQELKPKNCDQFSSEGIVENKIIQENGEKFLRLSAINAYNCSASFWLPNLSHQYAYLISVESRNLEGQSFLFWLENLNIRKADIESYLPLDKEITTSYFIQPPMEKDSLGYALHFDNISIGQAKATNDLGKITVNLIPFNFLTSLKIVPAESNDNNNPKETFNIDNFEVYHPNPSFYKVKIKNLNNTEPILLTLSQSFEKGWLAFQVKSPELKIKSASWRTELEIKKLKKHVLFNNWANGWIIDNYSEEESQEIIIFFWPQLLEYWGFLIIPATLILIKKIRH</sequence>
<name>A0A2H0WRA4_9BACT</name>
<dbReference type="EMBL" id="PEZH01000026">
    <property type="protein sequence ID" value="PIS15145.1"/>
    <property type="molecule type" value="Genomic_DNA"/>
</dbReference>
<keyword evidence="1" id="KW-0472">Membrane</keyword>
<feature type="transmembrane region" description="Helical" evidence="1">
    <location>
        <begin position="99"/>
        <end position="120"/>
    </location>
</feature>
<feature type="transmembrane region" description="Helical" evidence="1">
    <location>
        <begin position="136"/>
        <end position="156"/>
    </location>
</feature>
<evidence type="ECO:0000313" key="3">
    <source>
        <dbReference type="Proteomes" id="UP000231282"/>
    </source>
</evidence>
<reference evidence="3" key="1">
    <citation type="submission" date="2017-09" db="EMBL/GenBank/DDBJ databases">
        <title>Depth-based differentiation of microbial function through sediment-hosted aquifers and enrichment of novel symbionts in the deep terrestrial subsurface.</title>
        <authorList>
            <person name="Probst A.J."/>
            <person name="Ladd B."/>
            <person name="Jarett J.K."/>
            <person name="Geller-Mcgrath D.E."/>
            <person name="Sieber C.M.K."/>
            <person name="Emerson J.B."/>
            <person name="Anantharaman K."/>
            <person name="Thomas B.C."/>
            <person name="Malmstrom R."/>
            <person name="Stieglmeier M."/>
            <person name="Klingl A."/>
            <person name="Woyke T."/>
            <person name="Ryan C.M."/>
            <person name="Banfield J.F."/>
        </authorList>
    </citation>
    <scope>NUCLEOTIDE SEQUENCE [LARGE SCALE GENOMIC DNA]</scope>
</reference>
<feature type="transmembrane region" description="Helical" evidence="1">
    <location>
        <begin position="398"/>
        <end position="420"/>
    </location>
</feature>
<feature type="transmembrane region" description="Helical" evidence="1">
    <location>
        <begin position="1006"/>
        <end position="1027"/>
    </location>
</feature>
<feature type="transmembrane region" description="Helical" evidence="1">
    <location>
        <begin position="162"/>
        <end position="180"/>
    </location>
</feature>
<evidence type="ECO:0000256" key="1">
    <source>
        <dbReference type="SAM" id="Phobius"/>
    </source>
</evidence>
<dbReference type="Proteomes" id="UP000231282">
    <property type="component" value="Unassembled WGS sequence"/>
</dbReference>
<evidence type="ECO:0008006" key="4">
    <source>
        <dbReference type="Google" id="ProtNLM"/>
    </source>
</evidence>
<feature type="transmembrane region" description="Helical" evidence="1">
    <location>
        <begin position="352"/>
        <end position="371"/>
    </location>
</feature>
<accession>A0A2H0WRA4</accession>
<keyword evidence="1" id="KW-1133">Transmembrane helix</keyword>
<proteinExistence type="predicted"/>
<keyword evidence="1" id="KW-0812">Transmembrane</keyword>
<dbReference type="AlphaFoldDB" id="A0A2H0WRA4"/>
<feature type="transmembrane region" description="Helical" evidence="1">
    <location>
        <begin position="235"/>
        <end position="257"/>
    </location>
</feature>
<feature type="transmembrane region" description="Helical" evidence="1">
    <location>
        <begin position="187"/>
        <end position="203"/>
    </location>
</feature>